<accession>A0A9W8NIC6</accession>
<sequence length="915" mass="102955">MSSLVQASGKTTEEAAARYHVYCITQGHGYLDEHALSKMKPEARQIVEKSLMRDNNVSKRVAALVKNLENGNSRFSRFVFDLLQNADDNDFTRARAASQLPFVTFKVAPSWMTVDCNEDGFTHANVTALCDVAKSSRTGSKPYFSNEGIGFKSVFRVAYKVDIQSENYSFSFNHKPGQSGMGMISPTWEEYQDRPSAGITRMKLFLHSEATYPTVLKQLNEIQAVHLMFLRNIQRINIICVDDSDAILSSTRLSINSVTPNEVVCIKEQDGVEKTKHDYLVTRQLVNHPSPCRNQTSPRIDIETKRSTSEIILAFPVNTDKSPVISSQSVFALTEIGDMGFKFLIQAEFAMSDKDNDIEILSSTNQALLDSIPIAFVKAIHQLHENSYLPYEWVRYLSRRYDEAPIRKGYWADLWHRIRNTVKVARLILPLDGVSNLSANDVLQELFSQRESAAPDRELIRELYSRLPGSLAALTASRRTAFRENLQTTSLIFAGSQWHTLDRCVWSQKRPVPGKVDLIQFYSGMESTFVDALGISLNIETAYDMILAVGSSPTATVQQAKEALRRLNSLLPNAERQPDPKRILRSLIFPVRYPKGSVELSCAHQVDFGIVDQEIFEQDLRDSEEILDFTLAEVHDLHPLIKWAGLEGRFLSARTVEMTKPLGATEIMPSSQRDIRLKAHLLCRIAAHFNSRRASDIELLHHVLGQSQLFVYRSSHIITELCLVENGCLVAVDQQESGVLLDDTNGMLNIYLPRDTRRQGECFVFDLPHALYRWIMAESPMGEENPEAEFAKRLITVVLNLEPHMATLFLNKEGIAALNSLTADNISDVQKPLPQVRVRLPPVQAPEGVTNSVDKPKITENENYKRKVESIQDKPMAMFTGNGIVKAEEFSPLSVFENLRITSPLPSSGQQLSCG</sequence>
<proteinExistence type="predicted"/>
<dbReference type="PANTHER" id="PTHR32387">
    <property type="entry name" value="WU:FJ29H11"/>
    <property type="match status" value="1"/>
</dbReference>
<dbReference type="EMBL" id="JANPWZ010000327">
    <property type="protein sequence ID" value="KAJ3577683.1"/>
    <property type="molecule type" value="Genomic_DNA"/>
</dbReference>
<dbReference type="InterPro" id="IPR052957">
    <property type="entry name" value="Auxin_embryo_med"/>
</dbReference>
<dbReference type="SUPFAM" id="SSF55874">
    <property type="entry name" value="ATPase domain of HSP90 chaperone/DNA topoisomerase II/histidine kinase"/>
    <property type="match status" value="1"/>
</dbReference>
<name>A0A9W8NIC6_9PEZI</name>
<reference evidence="1" key="1">
    <citation type="submission" date="2022-07" db="EMBL/GenBank/DDBJ databases">
        <title>Genome Sequence of Xylaria arbuscula.</title>
        <authorList>
            <person name="Buettner E."/>
        </authorList>
    </citation>
    <scope>NUCLEOTIDE SEQUENCE</scope>
    <source>
        <strain evidence="1">VT107</strain>
    </source>
</reference>
<dbReference type="VEuPathDB" id="FungiDB:F4678DRAFT_461586"/>
<keyword evidence="2" id="KW-1185">Reference proteome</keyword>
<evidence type="ECO:0000313" key="1">
    <source>
        <dbReference type="EMBL" id="KAJ3577683.1"/>
    </source>
</evidence>
<evidence type="ECO:0000313" key="2">
    <source>
        <dbReference type="Proteomes" id="UP001148614"/>
    </source>
</evidence>
<dbReference type="Proteomes" id="UP001148614">
    <property type="component" value="Unassembled WGS sequence"/>
</dbReference>
<dbReference type="PANTHER" id="PTHR32387:SF0">
    <property type="entry name" value="PROTEIN NO VEIN"/>
    <property type="match status" value="1"/>
</dbReference>
<protein>
    <submittedName>
        <fullName evidence="1">Uncharacterized protein</fullName>
    </submittedName>
</protein>
<organism evidence="1 2">
    <name type="scientific">Xylaria arbuscula</name>
    <dbReference type="NCBI Taxonomy" id="114810"/>
    <lineage>
        <taxon>Eukaryota</taxon>
        <taxon>Fungi</taxon>
        <taxon>Dikarya</taxon>
        <taxon>Ascomycota</taxon>
        <taxon>Pezizomycotina</taxon>
        <taxon>Sordariomycetes</taxon>
        <taxon>Xylariomycetidae</taxon>
        <taxon>Xylariales</taxon>
        <taxon>Xylariaceae</taxon>
        <taxon>Xylaria</taxon>
    </lineage>
</organism>
<dbReference type="AlphaFoldDB" id="A0A9W8NIC6"/>
<comment type="caution">
    <text evidence="1">The sequence shown here is derived from an EMBL/GenBank/DDBJ whole genome shotgun (WGS) entry which is preliminary data.</text>
</comment>
<dbReference type="Gene3D" id="3.30.565.10">
    <property type="entry name" value="Histidine kinase-like ATPase, C-terminal domain"/>
    <property type="match status" value="1"/>
</dbReference>
<dbReference type="VEuPathDB" id="FungiDB:F4678DRAFT_90564"/>
<gene>
    <name evidence="1" type="ORF">NPX13_g2890</name>
</gene>
<dbReference type="InterPro" id="IPR036890">
    <property type="entry name" value="HATPase_C_sf"/>
</dbReference>